<sequence>MLSPWIECHCRLLRAAALVARIQDQSIGWDGGSKVRKHKAKRHRYSVADPRQLVLTRDLCDTRPKSEIENSSCTKPMANGKGEIRVSSPKSGGGVGGHVSQFSYQRPVYRPQHPERKGPPEDGTKTELTQCLLSEVALIFLTAETAPPFREGRLRPCLETLLPICSTICAYAPIAGAGRQAGKQASKHKRRAFANASINFENLLTYHGFLRPVLERRT</sequence>
<proteinExistence type="predicted"/>
<dbReference type="VEuPathDB" id="FungiDB:BO97DRAFT_415924"/>
<dbReference type="RefSeq" id="XP_025549792.1">
    <property type="nucleotide sequence ID" value="XM_025696413.1"/>
</dbReference>
<dbReference type="EMBL" id="KZ824294">
    <property type="protein sequence ID" value="RAL10638.1"/>
    <property type="molecule type" value="Genomic_DNA"/>
</dbReference>
<dbReference type="GeneID" id="37200702"/>
<reference evidence="2 3" key="1">
    <citation type="submission" date="2018-02" db="EMBL/GenBank/DDBJ databases">
        <title>The genomes of Aspergillus section Nigri reveals drivers in fungal speciation.</title>
        <authorList>
            <consortium name="DOE Joint Genome Institute"/>
            <person name="Vesth T.C."/>
            <person name="Nybo J."/>
            <person name="Theobald S."/>
            <person name="Brandl J."/>
            <person name="Frisvad J.C."/>
            <person name="Nielsen K.F."/>
            <person name="Lyhne E.K."/>
            <person name="Kogle M.E."/>
            <person name="Kuo A."/>
            <person name="Riley R."/>
            <person name="Clum A."/>
            <person name="Nolan M."/>
            <person name="Lipzen A."/>
            <person name="Salamov A."/>
            <person name="Henrissat B."/>
            <person name="Wiebenga A."/>
            <person name="De vries R.P."/>
            <person name="Grigoriev I.V."/>
            <person name="Mortensen U.H."/>
            <person name="Andersen M.R."/>
            <person name="Baker S.E."/>
        </authorList>
    </citation>
    <scope>NUCLEOTIDE SEQUENCE [LARGE SCALE GENOMIC DNA]</scope>
    <source>
        <strain evidence="2 3">CBS 101889</strain>
    </source>
</reference>
<evidence type="ECO:0000256" key="1">
    <source>
        <dbReference type="SAM" id="MobiDB-lite"/>
    </source>
</evidence>
<gene>
    <name evidence="2" type="ORF">BO97DRAFT_415924</name>
</gene>
<evidence type="ECO:0000313" key="2">
    <source>
        <dbReference type="EMBL" id="RAL10638.1"/>
    </source>
</evidence>
<protein>
    <submittedName>
        <fullName evidence="2">Uncharacterized protein</fullName>
    </submittedName>
</protein>
<name>A0A395HUX6_ASPHC</name>
<dbReference type="Proteomes" id="UP000248961">
    <property type="component" value="Unassembled WGS sequence"/>
</dbReference>
<dbReference type="AlphaFoldDB" id="A0A395HUX6"/>
<organism evidence="2 3">
    <name type="scientific">Aspergillus homomorphus (strain CBS 101889)</name>
    <dbReference type="NCBI Taxonomy" id="1450537"/>
    <lineage>
        <taxon>Eukaryota</taxon>
        <taxon>Fungi</taxon>
        <taxon>Dikarya</taxon>
        <taxon>Ascomycota</taxon>
        <taxon>Pezizomycotina</taxon>
        <taxon>Eurotiomycetes</taxon>
        <taxon>Eurotiomycetidae</taxon>
        <taxon>Eurotiales</taxon>
        <taxon>Aspergillaceae</taxon>
        <taxon>Aspergillus</taxon>
        <taxon>Aspergillus subgen. Circumdati</taxon>
    </lineage>
</organism>
<accession>A0A395HUX6</accession>
<keyword evidence="3" id="KW-1185">Reference proteome</keyword>
<evidence type="ECO:0000313" key="3">
    <source>
        <dbReference type="Proteomes" id="UP000248961"/>
    </source>
</evidence>
<feature type="region of interest" description="Disordered" evidence="1">
    <location>
        <begin position="66"/>
        <end position="97"/>
    </location>
</feature>